<protein>
    <recommendedName>
        <fullName evidence="1">Beta-galactosidase trimerisation domain-containing protein</fullName>
    </recommendedName>
</protein>
<evidence type="ECO:0000313" key="2">
    <source>
        <dbReference type="EMBL" id="MBB2899252.1"/>
    </source>
</evidence>
<reference evidence="2 3" key="2">
    <citation type="submission" date="2020-08" db="EMBL/GenBank/DDBJ databases">
        <authorList>
            <person name="Partida-Martinez L."/>
            <person name="Huntemann M."/>
            <person name="Clum A."/>
            <person name="Wang J."/>
            <person name="Palaniappan K."/>
            <person name="Ritter S."/>
            <person name="Chen I.-M."/>
            <person name="Stamatis D."/>
            <person name="Reddy T."/>
            <person name="O'Malley R."/>
            <person name="Daum C."/>
            <person name="Shapiro N."/>
            <person name="Ivanova N."/>
            <person name="Kyrpides N."/>
            <person name="Woyke T."/>
        </authorList>
    </citation>
    <scope>NUCLEOTIDE SEQUENCE [LARGE SCALE GENOMIC DNA]</scope>
    <source>
        <strain evidence="2 3">AS2.23</strain>
    </source>
</reference>
<reference evidence="2 3" key="1">
    <citation type="submission" date="2020-08" db="EMBL/GenBank/DDBJ databases">
        <title>The Agave Microbiome: Exploring the role of microbial communities in plant adaptations to desert environments.</title>
        <authorList>
            <person name="Partida-Martinez L.P."/>
        </authorList>
    </citation>
    <scope>NUCLEOTIDE SEQUENCE [LARGE SCALE GENOMIC DNA]</scope>
    <source>
        <strain evidence="2 3">AS2.23</strain>
    </source>
</reference>
<dbReference type="Pfam" id="PF08532">
    <property type="entry name" value="Glyco_hydro_42M"/>
    <property type="match status" value="1"/>
</dbReference>
<evidence type="ECO:0000313" key="3">
    <source>
        <dbReference type="Proteomes" id="UP000533269"/>
    </source>
</evidence>
<dbReference type="InterPro" id="IPR028212">
    <property type="entry name" value="GHL6"/>
</dbReference>
<feature type="domain" description="Beta-galactosidase trimerisation" evidence="1">
    <location>
        <begin position="396"/>
        <end position="500"/>
    </location>
</feature>
<gene>
    <name evidence="2" type="ORF">FHR75_000040</name>
</gene>
<dbReference type="InterPro" id="IPR013738">
    <property type="entry name" value="Beta_galactosidase_Trimer"/>
</dbReference>
<dbReference type="Pfam" id="PF14871">
    <property type="entry name" value="GHL6"/>
    <property type="match status" value="1"/>
</dbReference>
<dbReference type="SUPFAM" id="SSF51445">
    <property type="entry name" value="(Trans)glycosidases"/>
    <property type="match status" value="1"/>
</dbReference>
<sequence length="682" mass="73978">MTALDEVSAAIPADVPAAIPADTSAGDPDLWWYAPFRMYQTNLREIDADLDVDAVLDHIVAFGANAWLLNVGGIISNYPTRLPFQTPNPVLAQRPSGDLVGDAVSAAHARGVRVMARMDFSKVARPIAEAHPDWLYLDPAGQRQELNGLTSVCPSGAYYQEHLVHVLEEVLDHAPVDGFFFNWMGYGEVDYAKRYRGVCQCLGCRRGFTAAHPGQSLPTGPESPAYPTWRRWSAAVIDGLLARARRTIATRRPEAPLVMGHTADIVFHEANNAVGRSMWHHQTSESVSAAKSYRPHVPVLVNSVAFYDMPYRLVAEEPHVLAQYHLQAIARGANPSTYVMSFPGRLDYASLPAASRIVRFHRDHAEVYDHLVPAARTALIRPDPLAVPEDGSDRGEEFRGLYEALLERHVPFDVVPAERLCELAGQLKRYRLLVLGDLGALPPASADVLEGFTAAGGRMLLTGSTGFVLDDPQLPSAGIGRRAAVLTGPEATWSSVVVPEEGSPVPILGSFHTLETAEVTAHRVLSRAPYGPPEKCYGHLELDTPAAVRSERVTTLAMTPGRAYRASGLSGLRDLVADEALRLLAADVEIVTDLPEQVEVVVGASRAGRVLHLRNLSGATRQSFHAPLPVRGSFLSYAGWPAGQRVRALVAGVELVAEADADGRGRVQLPELDLFEVLVEAT</sequence>
<comment type="caution">
    <text evidence="2">The sequence shown here is derived from an EMBL/GenBank/DDBJ whole genome shotgun (WGS) entry which is preliminary data.</text>
</comment>
<name>A0A7W4XVE9_KINRA</name>
<organism evidence="2 3">
    <name type="scientific">Kineococcus radiotolerans</name>
    <dbReference type="NCBI Taxonomy" id="131568"/>
    <lineage>
        <taxon>Bacteria</taxon>
        <taxon>Bacillati</taxon>
        <taxon>Actinomycetota</taxon>
        <taxon>Actinomycetes</taxon>
        <taxon>Kineosporiales</taxon>
        <taxon>Kineosporiaceae</taxon>
        <taxon>Kineococcus</taxon>
    </lineage>
</organism>
<dbReference type="InterPro" id="IPR017853">
    <property type="entry name" value="GH"/>
</dbReference>
<dbReference type="Gene3D" id="3.20.20.80">
    <property type="entry name" value="Glycosidases"/>
    <property type="match status" value="1"/>
</dbReference>
<dbReference type="SUPFAM" id="SSF52317">
    <property type="entry name" value="Class I glutamine amidotransferase-like"/>
    <property type="match status" value="1"/>
</dbReference>
<evidence type="ECO:0000259" key="1">
    <source>
        <dbReference type="Pfam" id="PF08532"/>
    </source>
</evidence>
<dbReference type="CDD" id="cd03143">
    <property type="entry name" value="A4_beta-galactosidase_middle_domain"/>
    <property type="match status" value="1"/>
</dbReference>
<proteinExistence type="predicted"/>
<accession>A0A7W4XVE9</accession>
<dbReference type="RefSeq" id="WP_183389949.1">
    <property type="nucleotide sequence ID" value="NZ_JACHVY010000001.1"/>
</dbReference>
<dbReference type="GO" id="GO:0004565">
    <property type="term" value="F:beta-galactosidase activity"/>
    <property type="evidence" value="ECO:0007669"/>
    <property type="project" value="InterPro"/>
</dbReference>
<dbReference type="Proteomes" id="UP000533269">
    <property type="component" value="Unassembled WGS sequence"/>
</dbReference>
<dbReference type="InterPro" id="IPR029062">
    <property type="entry name" value="Class_I_gatase-like"/>
</dbReference>
<dbReference type="AlphaFoldDB" id="A0A7W4XVE9"/>
<dbReference type="EMBL" id="JACHVY010000001">
    <property type="protein sequence ID" value="MBB2899252.1"/>
    <property type="molecule type" value="Genomic_DNA"/>
</dbReference>
<dbReference type="GO" id="GO:0005975">
    <property type="term" value="P:carbohydrate metabolic process"/>
    <property type="evidence" value="ECO:0007669"/>
    <property type="project" value="InterPro"/>
</dbReference>
<dbReference type="Gene3D" id="3.40.50.880">
    <property type="match status" value="1"/>
</dbReference>